<comment type="caution">
    <text evidence="1">The sequence shown here is derived from an EMBL/GenBank/DDBJ whole genome shotgun (WGS) entry which is preliminary data.</text>
</comment>
<protein>
    <submittedName>
        <fullName evidence="1">Uncharacterized protein</fullName>
    </submittedName>
</protein>
<gene>
    <name evidence="1" type="ORF">BaRGS_00000769</name>
</gene>
<dbReference type="AlphaFoldDB" id="A0ABD0M8Q4"/>
<evidence type="ECO:0000313" key="1">
    <source>
        <dbReference type="EMBL" id="KAK7507804.1"/>
    </source>
</evidence>
<name>A0ABD0M8Q4_9CAEN</name>
<keyword evidence="2" id="KW-1185">Reference proteome</keyword>
<accession>A0ABD0M8Q4</accession>
<reference evidence="1 2" key="1">
    <citation type="journal article" date="2023" name="Sci. Data">
        <title>Genome assembly of the Korean intertidal mud-creeper Batillaria attramentaria.</title>
        <authorList>
            <person name="Patra A.K."/>
            <person name="Ho P.T."/>
            <person name="Jun S."/>
            <person name="Lee S.J."/>
            <person name="Kim Y."/>
            <person name="Won Y.J."/>
        </authorList>
    </citation>
    <scope>NUCLEOTIDE SEQUENCE [LARGE SCALE GENOMIC DNA]</scope>
    <source>
        <strain evidence="1">Wonlab-2016</strain>
    </source>
</reference>
<organism evidence="1 2">
    <name type="scientific">Batillaria attramentaria</name>
    <dbReference type="NCBI Taxonomy" id="370345"/>
    <lineage>
        <taxon>Eukaryota</taxon>
        <taxon>Metazoa</taxon>
        <taxon>Spiralia</taxon>
        <taxon>Lophotrochozoa</taxon>
        <taxon>Mollusca</taxon>
        <taxon>Gastropoda</taxon>
        <taxon>Caenogastropoda</taxon>
        <taxon>Sorbeoconcha</taxon>
        <taxon>Cerithioidea</taxon>
        <taxon>Batillariidae</taxon>
        <taxon>Batillaria</taxon>
    </lineage>
</organism>
<dbReference type="Proteomes" id="UP001519460">
    <property type="component" value="Unassembled WGS sequence"/>
</dbReference>
<dbReference type="EMBL" id="JACVVK020000003">
    <property type="protein sequence ID" value="KAK7507804.1"/>
    <property type="molecule type" value="Genomic_DNA"/>
</dbReference>
<proteinExistence type="predicted"/>
<evidence type="ECO:0000313" key="2">
    <source>
        <dbReference type="Proteomes" id="UP001519460"/>
    </source>
</evidence>
<sequence>MVMPPSKTTMTRTARVGCLVDVASGALTFGNVSRLRYCGSAVTVKFCRRQLALLYGVSLRGMGERTPAEDKPLPCSESILAVHLFALITHDCDRCEKSSKQCGL</sequence>